<organism evidence="4 5">
    <name type="scientific">Roseovarius gahaiensis</name>
    <dbReference type="NCBI Taxonomy" id="2716691"/>
    <lineage>
        <taxon>Bacteria</taxon>
        <taxon>Pseudomonadati</taxon>
        <taxon>Pseudomonadota</taxon>
        <taxon>Alphaproteobacteria</taxon>
        <taxon>Rhodobacterales</taxon>
        <taxon>Roseobacteraceae</taxon>
        <taxon>Roseovarius</taxon>
    </lineage>
</organism>
<dbReference type="Pfam" id="PF17185">
    <property type="entry name" value="NlpE_C"/>
    <property type="match status" value="1"/>
</dbReference>
<dbReference type="Pfam" id="PF03724">
    <property type="entry name" value="META"/>
    <property type="match status" value="1"/>
</dbReference>
<evidence type="ECO:0000259" key="2">
    <source>
        <dbReference type="Pfam" id="PF03724"/>
    </source>
</evidence>
<proteinExistence type="predicted"/>
<protein>
    <submittedName>
        <fullName evidence="4">META domain-containing protein</fullName>
    </submittedName>
</protein>
<evidence type="ECO:0000256" key="1">
    <source>
        <dbReference type="SAM" id="SignalP"/>
    </source>
</evidence>
<dbReference type="Pfam" id="PF04170">
    <property type="entry name" value="NlpE"/>
    <property type="match status" value="1"/>
</dbReference>
<comment type="caution">
    <text evidence="4">The sequence shown here is derived from an EMBL/GenBank/DDBJ whole genome shotgun (WGS) entry which is preliminary data.</text>
</comment>
<feature type="chain" id="PRO_5037880965" evidence="1">
    <location>
        <begin position="22"/>
        <end position="472"/>
    </location>
</feature>
<dbReference type="Pfam" id="PF09619">
    <property type="entry name" value="YscW"/>
    <property type="match status" value="1"/>
</dbReference>
<dbReference type="InterPro" id="IPR053196">
    <property type="entry name" value="Lipoprotein_YbaY-like"/>
</dbReference>
<dbReference type="Gene3D" id="2.40.128.640">
    <property type="match status" value="1"/>
</dbReference>
<dbReference type="Proteomes" id="UP000639775">
    <property type="component" value="Unassembled WGS sequence"/>
</dbReference>
<feature type="signal peptide" evidence="1">
    <location>
        <begin position="1"/>
        <end position="21"/>
    </location>
</feature>
<dbReference type="InterPro" id="IPR038139">
    <property type="entry name" value="NlpE_C_sf"/>
</dbReference>
<dbReference type="InterPro" id="IPR007298">
    <property type="entry name" value="Cu-R_lipoprotein_NlpE"/>
</dbReference>
<dbReference type="RefSeq" id="WP_167199707.1">
    <property type="nucleotide sequence ID" value="NZ_JAAORB010000047.1"/>
</dbReference>
<gene>
    <name evidence="4" type="ORF">HAT86_15070</name>
</gene>
<feature type="domain" description="DUF306" evidence="2">
    <location>
        <begin position="355"/>
        <end position="466"/>
    </location>
</feature>
<dbReference type="Gene3D" id="2.40.128.270">
    <property type="match status" value="1"/>
</dbReference>
<dbReference type="InterPro" id="IPR039366">
    <property type="entry name" value="Pilotin"/>
</dbReference>
<dbReference type="InterPro" id="IPR033450">
    <property type="entry name" value="NlpE_C"/>
</dbReference>
<feature type="domain" description="NlpE C-terminal OB" evidence="3">
    <location>
        <begin position="264"/>
        <end position="349"/>
    </location>
</feature>
<keyword evidence="5" id="KW-1185">Reference proteome</keyword>
<keyword evidence="1" id="KW-0732">Signal</keyword>
<dbReference type="Gene3D" id="2.40.50.540">
    <property type="match status" value="1"/>
</dbReference>
<evidence type="ECO:0000259" key="3">
    <source>
        <dbReference type="Pfam" id="PF17185"/>
    </source>
</evidence>
<dbReference type="AlphaFoldDB" id="A0A967BD13"/>
<accession>A0A967BD13</accession>
<dbReference type="PANTHER" id="PTHR38013">
    <property type="entry name" value="GLYCOPROTEIN/POLYSACCHARIDE METABOLISM"/>
    <property type="match status" value="1"/>
</dbReference>
<dbReference type="InterPro" id="IPR038670">
    <property type="entry name" value="HslJ-like_sf"/>
</dbReference>
<evidence type="ECO:0000313" key="5">
    <source>
        <dbReference type="Proteomes" id="UP000639775"/>
    </source>
</evidence>
<dbReference type="EMBL" id="JAAORB010000047">
    <property type="protein sequence ID" value="NHQ75772.1"/>
    <property type="molecule type" value="Genomic_DNA"/>
</dbReference>
<reference evidence="4" key="1">
    <citation type="submission" date="2020-03" db="EMBL/GenBank/DDBJ databases">
        <title>Roseovarius gahaiensis sp. nov., isolated from Gahai Saline Lake, China.</title>
        <authorList>
            <person name="Sun X."/>
        </authorList>
    </citation>
    <scope>NUCLEOTIDE SEQUENCE</scope>
    <source>
        <strain evidence="4">GH877</strain>
    </source>
</reference>
<dbReference type="InterPro" id="IPR005184">
    <property type="entry name" value="DUF306_Meta_HslJ"/>
</dbReference>
<dbReference type="PANTHER" id="PTHR38013:SF1">
    <property type="entry name" value="GLYCOPROTEIN_POLYSACCHARIDE METABOLISM"/>
    <property type="match status" value="1"/>
</dbReference>
<sequence length="472" mass="52258">MKLVLTALFTGFMMMISAGHAETITGRAVVGEPVAAPPDAHFVALLQDTSVADAPAIELGRYETENADNPPYHFEIQYDPGTIKSNHTYTVRASLLSEEEGLLFTTDTHVPVITHGAPKDVEIIMKRVARMPDETISTVGAHGLRLPASFTGTLPCADCAGIEYHLDLWPDQIYHMRRVYLGVDDSPDDARGYGNDELGQWYADPANDKIILFGAAEMPLHWEVKGPDRLRKTDIQGNPIESELNYDLTSDGDLVQTDLQGLFLLGQMTYMADAAIFRECVTGRSYPIAQEGEYRALERAYLDDRDAPGASLTVHVEGSLLMRPAMEGPDRRSLVVDRFIQTRPGVSCEPQRTKADLTNTYWRIDKMRGESIKGLSDRREPHLVLQNESSPRFRATAGCNWMSGSYERHGNRLTFGPAAGTRMACPAPLGRIEDTLAQTLGAVREYRITGNNLTFLDGKGEVIAIFSAVYFR</sequence>
<evidence type="ECO:0000313" key="4">
    <source>
        <dbReference type="EMBL" id="NHQ75772.1"/>
    </source>
</evidence>
<name>A0A967BD13_9RHOB</name>